<dbReference type="GO" id="GO:1990195">
    <property type="term" value="C:macrolide transmembrane transporter complex"/>
    <property type="evidence" value="ECO:0007669"/>
    <property type="project" value="InterPro"/>
</dbReference>
<evidence type="ECO:0000256" key="3">
    <source>
        <dbReference type="SAM" id="Coils"/>
    </source>
</evidence>
<dbReference type="Proteomes" id="UP000260680">
    <property type="component" value="Unassembled WGS sequence"/>
</dbReference>
<proteinExistence type="inferred from homology"/>
<dbReference type="NCBIfam" id="TIGR01730">
    <property type="entry name" value="RND_mfp"/>
    <property type="match status" value="1"/>
</dbReference>
<dbReference type="InterPro" id="IPR006143">
    <property type="entry name" value="RND_pump_MFP"/>
</dbReference>
<name>A0A3E2NDF8_9FIRM</name>
<dbReference type="PANTHER" id="PTHR30469:SF15">
    <property type="entry name" value="HLYD FAMILY OF SECRETION PROTEINS"/>
    <property type="match status" value="1"/>
</dbReference>
<evidence type="ECO:0000259" key="4">
    <source>
        <dbReference type="Pfam" id="PF25954"/>
    </source>
</evidence>
<organism evidence="6 7">
    <name type="scientific">Lacrimispora amygdalina</name>
    <dbReference type="NCBI Taxonomy" id="253257"/>
    <lineage>
        <taxon>Bacteria</taxon>
        <taxon>Bacillati</taxon>
        <taxon>Bacillota</taxon>
        <taxon>Clostridia</taxon>
        <taxon>Lachnospirales</taxon>
        <taxon>Lachnospiraceae</taxon>
        <taxon>Lacrimispora</taxon>
    </lineage>
</organism>
<feature type="domain" description="CzcB-like C-terminal circularly permuted SH3-like" evidence="5">
    <location>
        <begin position="334"/>
        <end position="394"/>
    </location>
</feature>
<dbReference type="GO" id="GO:0030313">
    <property type="term" value="C:cell envelope"/>
    <property type="evidence" value="ECO:0007669"/>
    <property type="project" value="UniProtKB-SubCell"/>
</dbReference>
<dbReference type="InterPro" id="IPR058649">
    <property type="entry name" value="CzcB_C"/>
</dbReference>
<dbReference type="GO" id="GO:1990281">
    <property type="term" value="C:efflux pump complex"/>
    <property type="evidence" value="ECO:0007669"/>
    <property type="project" value="TreeGrafter"/>
</dbReference>
<evidence type="ECO:0000259" key="5">
    <source>
        <dbReference type="Pfam" id="PF25975"/>
    </source>
</evidence>
<dbReference type="Pfam" id="PF25975">
    <property type="entry name" value="CzcB_C"/>
    <property type="match status" value="1"/>
</dbReference>
<dbReference type="PANTHER" id="PTHR30469">
    <property type="entry name" value="MULTIDRUG RESISTANCE PROTEIN MDTA"/>
    <property type="match status" value="1"/>
</dbReference>
<dbReference type="AlphaFoldDB" id="A0A3E2NDF8"/>
<dbReference type="GO" id="GO:1990961">
    <property type="term" value="P:xenobiotic detoxification by transmembrane export across the plasma membrane"/>
    <property type="evidence" value="ECO:0007669"/>
    <property type="project" value="InterPro"/>
</dbReference>
<comment type="caution">
    <text evidence="6">The sequence shown here is derived from an EMBL/GenBank/DDBJ whole genome shotgun (WGS) entry which is preliminary data.</text>
</comment>
<dbReference type="FunFam" id="2.40.30.170:FF:000010">
    <property type="entry name" value="Efflux RND transporter periplasmic adaptor subunit"/>
    <property type="match status" value="1"/>
</dbReference>
<protein>
    <submittedName>
        <fullName evidence="6">Efflux RND transporter periplasmic adaptor subunit</fullName>
    </submittedName>
</protein>
<comment type="similarity">
    <text evidence="1">Belongs to the membrane fusion protein (MFP) (TC 8.A.1) family.</text>
</comment>
<dbReference type="Gene3D" id="6.10.140.1990">
    <property type="match status" value="1"/>
</dbReference>
<evidence type="ECO:0000313" key="7">
    <source>
        <dbReference type="Proteomes" id="UP000260680"/>
    </source>
</evidence>
<reference evidence="6 7" key="1">
    <citation type="submission" date="2018-07" db="EMBL/GenBank/DDBJ databases">
        <title>New species, Clostridium PI-S10-A1B.</title>
        <authorList>
            <person name="Krishna G."/>
            <person name="Summeta K."/>
            <person name="Shikha S."/>
            <person name="Prabhu P.B."/>
            <person name="Suresh K."/>
        </authorList>
    </citation>
    <scope>NUCLEOTIDE SEQUENCE [LARGE SCALE GENOMIC DNA]</scope>
    <source>
        <strain evidence="6 7">PI-S10-A1B</strain>
    </source>
</reference>
<dbReference type="Gene3D" id="2.40.50.100">
    <property type="match status" value="1"/>
</dbReference>
<accession>A0A3E2NDF8</accession>
<dbReference type="InterPro" id="IPR058792">
    <property type="entry name" value="Beta-barrel_RND_2"/>
</dbReference>
<dbReference type="GO" id="GO:0019898">
    <property type="term" value="C:extrinsic component of membrane"/>
    <property type="evidence" value="ECO:0007669"/>
    <property type="project" value="InterPro"/>
</dbReference>
<dbReference type="Gene3D" id="2.40.30.170">
    <property type="match status" value="1"/>
</dbReference>
<evidence type="ECO:0000256" key="1">
    <source>
        <dbReference type="ARBA" id="ARBA00009477"/>
    </source>
</evidence>
<dbReference type="EMBL" id="QOHO01000029">
    <property type="protein sequence ID" value="RFZ79048.1"/>
    <property type="molecule type" value="Genomic_DNA"/>
</dbReference>
<evidence type="ECO:0000313" key="6">
    <source>
        <dbReference type="EMBL" id="RFZ79048.1"/>
    </source>
</evidence>
<dbReference type="SUPFAM" id="SSF111369">
    <property type="entry name" value="HlyD-like secretion proteins"/>
    <property type="match status" value="2"/>
</dbReference>
<dbReference type="Gene3D" id="2.40.420.20">
    <property type="match status" value="1"/>
</dbReference>
<sequence length="408" mass="43330">MAMIERKRIPKWAAVPVLCALLLAGCSGDKGQEKKEMRSISVATVSEAAYTDTLNLSGNVTPVETANLSFKLDGKLKEVYVREGDSVEMGQKVAELSMEDYSLQVRAAQAQFRAAEAQYATAKMQADTDAPSKIAQAKAQLVLTQKTYNRVKALYEAQAVSQSDLDEISAKLAADSETYHQALEGKNMAVAQLEAAGAQKDQAAAAADKAVRDLADTALNSPMKGVILKKLMNGGETAAAGYPVVVIGRTDEVTIEVGIPDEQINEIKLGQKAEVSVYGIETGFEGSVSGIGALADSNTRTFTVKIRVKNPAGVLKPGMIANVILHTGSQKSVLIPLDSVLQRANGSVVFVYDAASGTVTRKVVTTGEIRGNSIEILSGLEFGEQIVTEGQFLLYDGDAVQLAEEVEP</sequence>
<evidence type="ECO:0000256" key="2">
    <source>
        <dbReference type="ARBA" id="ARBA00023054"/>
    </source>
</evidence>
<keyword evidence="2 3" id="KW-0175">Coiled coil</keyword>
<dbReference type="OrthoDB" id="9810430at2"/>
<dbReference type="PROSITE" id="PS51257">
    <property type="entry name" value="PROKAR_LIPOPROTEIN"/>
    <property type="match status" value="1"/>
</dbReference>
<dbReference type="Pfam" id="PF25954">
    <property type="entry name" value="Beta-barrel_RND_2"/>
    <property type="match status" value="1"/>
</dbReference>
<dbReference type="GO" id="GO:0015562">
    <property type="term" value="F:efflux transmembrane transporter activity"/>
    <property type="evidence" value="ECO:0007669"/>
    <property type="project" value="TreeGrafter"/>
</dbReference>
<feature type="coiled-coil region" evidence="3">
    <location>
        <begin position="98"/>
        <end position="125"/>
    </location>
</feature>
<dbReference type="InterPro" id="IPR030190">
    <property type="entry name" value="MacA_alpha-hairpin_sf"/>
</dbReference>
<gene>
    <name evidence="6" type="ORF">DS742_10650</name>
</gene>
<feature type="domain" description="CusB-like beta-barrel" evidence="4">
    <location>
        <begin position="255"/>
        <end position="327"/>
    </location>
</feature>